<dbReference type="GO" id="GO:1990904">
    <property type="term" value="C:ribonucleoprotein complex"/>
    <property type="evidence" value="ECO:0007669"/>
    <property type="project" value="UniProtKB-KW"/>
</dbReference>
<keyword evidence="2" id="KW-0689">Ribosomal protein</keyword>
<evidence type="ECO:0000313" key="4">
    <source>
        <dbReference type="EMBL" id="MBW0557936.1"/>
    </source>
</evidence>
<dbReference type="SMART" id="SM01387">
    <property type="entry name" value="Ribosomal_S15"/>
    <property type="match status" value="1"/>
</dbReference>
<dbReference type="GO" id="GO:0006412">
    <property type="term" value="P:translation"/>
    <property type="evidence" value="ECO:0007669"/>
    <property type="project" value="InterPro"/>
</dbReference>
<evidence type="ECO:0000313" key="5">
    <source>
        <dbReference type="Proteomes" id="UP000765509"/>
    </source>
</evidence>
<accession>A0A9Q3J9C9</accession>
<dbReference type="SUPFAM" id="SSF47060">
    <property type="entry name" value="S15/NS1 RNA-binding domain"/>
    <property type="match status" value="1"/>
</dbReference>
<dbReference type="OrthoDB" id="441444at2759"/>
<evidence type="ECO:0000256" key="1">
    <source>
        <dbReference type="ARBA" id="ARBA00008434"/>
    </source>
</evidence>
<dbReference type="AlphaFoldDB" id="A0A9Q3J9C9"/>
<gene>
    <name evidence="4" type="ORF">O181_097651</name>
</gene>
<dbReference type="PANTHER" id="PTHR23321:SF26">
    <property type="entry name" value="SMALL RIBOSOMAL SUBUNIT PROTEIN US15M"/>
    <property type="match status" value="1"/>
</dbReference>
<dbReference type="Pfam" id="PF00312">
    <property type="entry name" value="Ribosomal_S15"/>
    <property type="match status" value="1"/>
</dbReference>
<dbReference type="Proteomes" id="UP000765509">
    <property type="component" value="Unassembled WGS sequence"/>
</dbReference>
<proteinExistence type="inferred from homology"/>
<evidence type="ECO:0000256" key="2">
    <source>
        <dbReference type="ARBA" id="ARBA00022980"/>
    </source>
</evidence>
<dbReference type="GO" id="GO:0003735">
    <property type="term" value="F:structural constituent of ribosome"/>
    <property type="evidence" value="ECO:0007669"/>
    <property type="project" value="InterPro"/>
</dbReference>
<evidence type="ECO:0000256" key="3">
    <source>
        <dbReference type="ARBA" id="ARBA00023274"/>
    </source>
</evidence>
<dbReference type="GO" id="GO:0005840">
    <property type="term" value="C:ribosome"/>
    <property type="evidence" value="ECO:0007669"/>
    <property type="project" value="UniProtKB-KW"/>
</dbReference>
<protein>
    <recommendedName>
        <fullName evidence="6">Ribosomal protein S15</fullName>
    </recommendedName>
</protein>
<reference evidence="4" key="1">
    <citation type="submission" date="2021-03" db="EMBL/GenBank/DDBJ databases">
        <title>Draft genome sequence of rust myrtle Austropuccinia psidii MF-1, a brazilian biotype.</title>
        <authorList>
            <person name="Quecine M.C."/>
            <person name="Pachon D.M.R."/>
            <person name="Bonatelli M.L."/>
            <person name="Correr F.H."/>
            <person name="Franceschini L.M."/>
            <person name="Leite T.F."/>
            <person name="Margarido G.R.A."/>
            <person name="Almeida C.A."/>
            <person name="Ferrarezi J.A."/>
            <person name="Labate C.A."/>
        </authorList>
    </citation>
    <scope>NUCLEOTIDE SEQUENCE</scope>
    <source>
        <strain evidence="4">MF-1</strain>
    </source>
</reference>
<dbReference type="InterPro" id="IPR005290">
    <property type="entry name" value="Ribosomal_uS15_bac-type"/>
</dbReference>
<dbReference type="EMBL" id="AVOT02066023">
    <property type="protein sequence ID" value="MBW0557936.1"/>
    <property type="molecule type" value="Genomic_DNA"/>
</dbReference>
<dbReference type="InterPro" id="IPR000589">
    <property type="entry name" value="Ribosomal_uS15"/>
</dbReference>
<dbReference type="Gene3D" id="1.10.287.10">
    <property type="entry name" value="S15/NS1, RNA-binding"/>
    <property type="match status" value="1"/>
</dbReference>
<dbReference type="PANTHER" id="PTHR23321">
    <property type="entry name" value="RIBOSOMAL PROTEIN S15, BACTERIAL AND ORGANELLAR"/>
    <property type="match status" value="1"/>
</dbReference>
<keyword evidence="3" id="KW-0687">Ribonucleoprotein</keyword>
<keyword evidence="5" id="KW-1185">Reference proteome</keyword>
<dbReference type="InterPro" id="IPR009068">
    <property type="entry name" value="uS15_NS1_RNA-bd_sf"/>
</dbReference>
<comment type="caution">
    <text evidence="4">The sequence shown here is derived from an EMBL/GenBank/DDBJ whole genome shotgun (WGS) entry which is preliminary data.</text>
</comment>
<sequence length="314" mass="35986">MLLSWIKPTKSTFRQIDHQVGTYFKQSSILKSNLNLIAKFSSSPLSLVKTKAQKREIARQKSKSFNAIKENKRNLDLKSKPDPILGYSTQIPNGYLSWENCELNKLILKNEDVWSGKITTDPSSPQSPPKILNFGLNEEDKQILFEALPIVSSQQTVLDVTTFESAQEERQQISLSEQEVKKKALERILDLRNANAKGIDKVNKLRILQAFSPPSKHDKPQKLDPGCSEVQAAIATYKIHTLLKHAWANTRDTDSRVHLTTLVMHRMKILKYLRRTAPERYHKLLPRIGLEPRYLRDELIVRAKLPPQPGEQLH</sequence>
<evidence type="ECO:0008006" key="6">
    <source>
        <dbReference type="Google" id="ProtNLM"/>
    </source>
</evidence>
<comment type="similarity">
    <text evidence="1">Belongs to the universal ribosomal protein uS15 family.</text>
</comment>
<dbReference type="GO" id="GO:0005737">
    <property type="term" value="C:cytoplasm"/>
    <property type="evidence" value="ECO:0007669"/>
    <property type="project" value="UniProtKB-ARBA"/>
</dbReference>
<name>A0A9Q3J9C9_9BASI</name>
<organism evidence="4 5">
    <name type="scientific">Austropuccinia psidii MF-1</name>
    <dbReference type="NCBI Taxonomy" id="1389203"/>
    <lineage>
        <taxon>Eukaryota</taxon>
        <taxon>Fungi</taxon>
        <taxon>Dikarya</taxon>
        <taxon>Basidiomycota</taxon>
        <taxon>Pucciniomycotina</taxon>
        <taxon>Pucciniomycetes</taxon>
        <taxon>Pucciniales</taxon>
        <taxon>Sphaerophragmiaceae</taxon>
        <taxon>Austropuccinia</taxon>
    </lineage>
</organism>